<keyword evidence="6 9" id="KW-0119">Carbohydrate metabolism</keyword>
<dbReference type="OMA" id="GFPLYNW"/>
<evidence type="ECO:0000256" key="6">
    <source>
        <dbReference type="ARBA" id="ARBA00023277"/>
    </source>
</evidence>
<evidence type="ECO:0000256" key="9">
    <source>
        <dbReference type="RuleBase" id="RU361207"/>
    </source>
</evidence>
<sequence length="672" mass="74777">MSCCKSNNERTSRTTKKLRKNHSRLLQAAAVALHSTVFQNNHQFFTTIPPTVSYLPNPFNYTNGSRSWLSVMDFDKNSVRMKKWKLGVGIGEDLPAKYQDDDPLKQAPRRRCGILLHPTSLPGPNGIGDFGKDTYRFLDWLKETGCTVWQVLPLVPPGTRGGEDGSPYAGSNANCGNTLLISLEELVKDGLLEKTDLPKPLPVKRMDSSKVAAIKNPLILKAAAKLVSKSSGKLKEELERFRKDPKISVWLEDAALFASIDQCTLAKTWWTWPTQLRDRDPNAMKTVRIKHKSDIDNFIAAQFLFHRQWQSVHKYANAAGIKILGDMPIYIGGHSADVWAHRALFELDPKTGVPMQVSGVPPDAFSATGQLWGSPLYNWKEMAKDRYAWWATRLRRAYELYDEFRIDHFRAFAGYWAIPATAQNAMGGKWKAGPGSAFFTAMREAVGKIDVIAEDLGIITGDVIALRKEIKAPGMAVLQFAFSDNAANPHLPHNHELDQVVYPGTHDNDTCVGWWKKASDAEKQVARAHLRFEGDADVHWEFIRGAVASVARTSIVSMQDVMGLDSASRMNIPATQAGNWGWRVGESDVFESLGEETSRLRELMCRYHRATLDAESTTSKGATRDKRSSLDALGRAIKNIIGDKLGNSGNNSNLECQGNNNGANLEKPKDKP</sequence>
<evidence type="ECO:0000313" key="13">
    <source>
        <dbReference type="Proteomes" id="UP000006727"/>
    </source>
</evidence>
<evidence type="ECO:0000256" key="3">
    <source>
        <dbReference type="ARBA" id="ARBA00012560"/>
    </source>
</evidence>
<accession>A0A2K1KHH8</accession>
<protein>
    <recommendedName>
        <fullName evidence="3 9">4-alpha-glucanotransferase</fullName>
        <ecNumber evidence="3 9">2.4.1.25</ecNumber>
    </recommendedName>
    <alternativeName>
        <fullName evidence="7 9">Amylomaltase</fullName>
    </alternativeName>
    <alternativeName>
        <fullName evidence="8 9">Disproportionating enzyme</fullName>
    </alternativeName>
</protein>
<evidence type="ECO:0000256" key="7">
    <source>
        <dbReference type="ARBA" id="ARBA00031423"/>
    </source>
</evidence>
<evidence type="ECO:0000256" key="1">
    <source>
        <dbReference type="ARBA" id="ARBA00000439"/>
    </source>
</evidence>
<evidence type="ECO:0000256" key="2">
    <source>
        <dbReference type="ARBA" id="ARBA00005684"/>
    </source>
</evidence>
<dbReference type="AlphaFoldDB" id="A0A2K1KHH8"/>
<evidence type="ECO:0000256" key="8">
    <source>
        <dbReference type="ARBA" id="ARBA00031501"/>
    </source>
</evidence>
<dbReference type="STRING" id="3218.A0A2K1KHH8"/>
<dbReference type="Gramene" id="Pp3c6_28760V3.1">
    <property type="protein sequence ID" value="PAC:32975608.CDS.1"/>
    <property type="gene ID" value="Pp3c6_28760"/>
</dbReference>
<dbReference type="Gene3D" id="3.20.20.80">
    <property type="entry name" value="Glycosidases"/>
    <property type="match status" value="1"/>
</dbReference>
<dbReference type="EnsemblPlants" id="Pp3c6_28760V3.1">
    <property type="protein sequence ID" value="PAC:32975608.CDS.1"/>
    <property type="gene ID" value="Pp3c6_28760"/>
</dbReference>
<evidence type="ECO:0000313" key="11">
    <source>
        <dbReference type="EMBL" id="PNR53228.1"/>
    </source>
</evidence>
<evidence type="ECO:0000256" key="4">
    <source>
        <dbReference type="ARBA" id="ARBA00022676"/>
    </source>
</evidence>
<name>A0A2K1KHH8_PHYPA</name>
<dbReference type="PANTHER" id="PTHR32438:SF5">
    <property type="entry name" value="4-ALPHA-GLUCANOTRANSFERASE DPE1, CHLOROPLASTIC_AMYLOPLASTIC"/>
    <property type="match status" value="1"/>
</dbReference>
<dbReference type="Proteomes" id="UP000006727">
    <property type="component" value="Chromosome 6"/>
</dbReference>
<dbReference type="EMBL" id="ABEU02000006">
    <property type="protein sequence ID" value="PNR53228.1"/>
    <property type="molecule type" value="Genomic_DNA"/>
</dbReference>
<keyword evidence="13" id="KW-1185">Reference proteome</keyword>
<feature type="compositionally biased region" description="Polar residues" evidence="10">
    <location>
        <begin position="648"/>
        <end position="663"/>
    </location>
</feature>
<keyword evidence="5 9" id="KW-0808">Transferase</keyword>
<dbReference type="PaxDb" id="3218-PP1S117_77V6.1"/>
<evidence type="ECO:0000256" key="10">
    <source>
        <dbReference type="SAM" id="MobiDB-lite"/>
    </source>
</evidence>
<dbReference type="Pfam" id="PF02446">
    <property type="entry name" value="Glyco_hydro_77"/>
    <property type="match status" value="1"/>
</dbReference>
<proteinExistence type="inferred from homology"/>
<dbReference type="NCBIfam" id="NF011080">
    <property type="entry name" value="PRK14508.1-3"/>
    <property type="match status" value="1"/>
</dbReference>
<organism evidence="11">
    <name type="scientific">Physcomitrium patens</name>
    <name type="common">Spreading-leaved earth moss</name>
    <name type="synonym">Physcomitrella patens</name>
    <dbReference type="NCBI Taxonomy" id="3218"/>
    <lineage>
        <taxon>Eukaryota</taxon>
        <taxon>Viridiplantae</taxon>
        <taxon>Streptophyta</taxon>
        <taxon>Embryophyta</taxon>
        <taxon>Bryophyta</taxon>
        <taxon>Bryophytina</taxon>
        <taxon>Bryopsida</taxon>
        <taxon>Funariidae</taxon>
        <taxon>Funariales</taxon>
        <taxon>Funariaceae</taxon>
        <taxon>Physcomitrium</taxon>
    </lineage>
</organism>
<dbReference type="EC" id="2.4.1.25" evidence="3 9"/>
<dbReference type="InterPro" id="IPR017853">
    <property type="entry name" value="GH"/>
</dbReference>
<dbReference type="GO" id="GO:0004134">
    <property type="term" value="F:4-alpha-glucanotransferase activity"/>
    <property type="evidence" value="ECO:0007669"/>
    <property type="project" value="UniProtKB-EC"/>
</dbReference>
<gene>
    <name evidence="11" type="ORF">PHYPA_009604</name>
</gene>
<evidence type="ECO:0000256" key="5">
    <source>
        <dbReference type="ARBA" id="ARBA00022679"/>
    </source>
</evidence>
<dbReference type="SUPFAM" id="SSF51445">
    <property type="entry name" value="(Trans)glycosidases"/>
    <property type="match status" value="1"/>
</dbReference>
<reference evidence="11 13" key="2">
    <citation type="journal article" date="2018" name="Plant J.">
        <title>The Physcomitrella patens chromosome-scale assembly reveals moss genome structure and evolution.</title>
        <authorList>
            <person name="Lang D."/>
            <person name="Ullrich K.K."/>
            <person name="Murat F."/>
            <person name="Fuchs J."/>
            <person name="Jenkins J."/>
            <person name="Haas F.B."/>
            <person name="Piednoel M."/>
            <person name="Gundlach H."/>
            <person name="Van Bel M."/>
            <person name="Meyberg R."/>
            <person name="Vives C."/>
            <person name="Morata J."/>
            <person name="Symeonidi A."/>
            <person name="Hiss M."/>
            <person name="Muchero W."/>
            <person name="Kamisugi Y."/>
            <person name="Saleh O."/>
            <person name="Blanc G."/>
            <person name="Decker E.L."/>
            <person name="van Gessel N."/>
            <person name="Grimwood J."/>
            <person name="Hayes R.D."/>
            <person name="Graham S.W."/>
            <person name="Gunter L.E."/>
            <person name="McDaniel S.F."/>
            <person name="Hoernstein S.N.W."/>
            <person name="Larsson A."/>
            <person name="Li F.W."/>
            <person name="Perroud P.F."/>
            <person name="Phillips J."/>
            <person name="Ranjan P."/>
            <person name="Rokshar D.S."/>
            <person name="Rothfels C.J."/>
            <person name="Schneider L."/>
            <person name="Shu S."/>
            <person name="Stevenson D.W."/>
            <person name="Thummler F."/>
            <person name="Tillich M."/>
            <person name="Villarreal Aguilar J.C."/>
            <person name="Widiez T."/>
            <person name="Wong G.K."/>
            <person name="Wymore A."/>
            <person name="Zhang Y."/>
            <person name="Zimmer A.D."/>
            <person name="Quatrano R.S."/>
            <person name="Mayer K.F.X."/>
            <person name="Goodstein D."/>
            <person name="Casacuberta J.M."/>
            <person name="Vandepoele K."/>
            <person name="Reski R."/>
            <person name="Cuming A.C."/>
            <person name="Tuskan G.A."/>
            <person name="Maumus F."/>
            <person name="Salse J."/>
            <person name="Schmutz J."/>
            <person name="Rensing S.A."/>
        </authorList>
    </citation>
    <scope>NUCLEOTIDE SEQUENCE [LARGE SCALE GENOMIC DNA]</scope>
    <source>
        <strain evidence="12 13">cv. Gransden 2004</strain>
    </source>
</reference>
<comment type="similarity">
    <text evidence="2 9">Belongs to the disproportionating enzyme family.</text>
</comment>
<dbReference type="NCBIfam" id="TIGR00217">
    <property type="entry name" value="malQ"/>
    <property type="match status" value="1"/>
</dbReference>
<dbReference type="GO" id="GO:0005975">
    <property type="term" value="P:carbohydrate metabolic process"/>
    <property type="evidence" value="ECO:0007669"/>
    <property type="project" value="InterPro"/>
</dbReference>
<feature type="region of interest" description="Disordered" evidence="10">
    <location>
        <begin position="648"/>
        <end position="672"/>
    </location>
</feature>
<keyword evidence="4 9" id="KW-0328">Glycosyltransferase</keyword>
<reference evidence="12" key="3">
    <citation type="submission" date="2020-12" db="UniProtKB">
        <authorList>
            <consortium name="EnsemblPlants"/>
        </authorList>
    </citation>
    <scope>IDENTIFICATION</scope>
</reference>
<comment type="catalytic activity">
    <reaction evidence="1 9">
        <text>Transfers a segment of a (1-&gt;4)-alpha-D-glucan to a new position in an acceptor, which may be glucose or a (1-&gt;4)-alpha-D-glucan.</text>
        <dbReference type="EC" id="2.4.1.25"/>
    </reaction>
</comment>
<reference evidence="11 13" key="1">
    <citation type="journal article" date="2008" name="Science">
        <title>The Physcomitrella genome reveals evolutionary insights into the conquest of land by plants.</title>
        <authorList>
            <person name="Rensing S."/>
            <person name="Lang D."/>
            <person name="Zimmer A."/>
            <person name="Terry A."/>
            <person name="Salamov A."/>
            <person name="Shapiro H."/>
            <person name="Nishiyama T."/>
            <person name="Perroud P.-F."/>
            <person name="Lindquist E."/>
            <person name="Kamisugi Y."/>
            <person name="Tanahashi T."/>
            <person name="Sakakibara K."/>
            <person name="Fujita T."/>
            <person name="Oishi K."/>
            <person name="Shin-I T."/>
            <person name="Kuroki Y."/>
            <person name="Toyoda A."/>
            <person name="Suzuki Y."/>
            <person name="Hashimoto A."/>
            <person name="Yamaguchi K."/>
            <person name="Sugano A."/>
            <person name="Kohara Y."/>
            <person name="Fujiyama A."/>
            <person name="Anterola A."/>
            <person name="Aoki S."/>
            <person name="Ashton N."/>
            <person name="Barbazuk W.B."/>
            <person name="Barker E."/>
            <person name="Bennetzen J."/>
            <person name="Bezanilla M."/>
            <person name="Blankenship R."/>
            <person name="Cho S.H."/>
            <person name="Dutcher S."/>
            <person name="Estelle M."/>
            <person name="Fawcett J.A."/>
            <person name="Gundlach H."/>
            <person name="Hanada K."/>
            <person name="Heyl A."/>
            <person name="Hicks K.A."/>
            <person name="Hugh J."/>
            <person name="Lohr M."/>
            <person name="Mayer K."/>
            <person name="Melkozernov A."/>
            <person name="Murata T."/>
            <person name="Nelson D."/>
            <person name="Pils B."/>
            <person name="Prigge M."/>
            <person name="Reiss B."/>
            <person name="Renner T."/>
            <person name="Rombauts S."/>
            <person name="Rushton P."/>
            <person name="Sanderfoot A."/>
            <person name="Schween G."/>
            <person name="Shiu S.-H."/>
            <person name="Stueber K."/>
            <person name="Theodoulou F.L."/>
            <person name="Tu H."/>
            <person name="Van de Peer Y."/>
            <person name="Verrier P.J."/>
            <person name="Waters E."/>
            <person name="Wood A."/>
            <person name="Yang L."/>
            <person name="Cove D."/>
            <person name="Cuming A."/>
            <person name="Hasebe M."/>
            <person name="Lucas S."/>
            <person name="Mishler D.B."/>
            <person name="Reski R."/>
            <person name="Grigoriev I."/>
            <person name="Quatrano R.S."/>
            <person name="Boore J.L."/>
        </authorList>
    </citation>
    <scope>NUCLEOTIDE SEQUENCE [LARGE SCALE GENOMIC DNA]</scope>
    <source>
        <strain evidence="12 13">cv. Gransden 2004</strain>
    </source>
</reference>
<dbReference type="PANTHER" id="PTHR32438">
    <property type="entry name" value="4-ALPHA-GLUCANOTRANSFERASE DPE1, CHLOROPLASTIC/AMYLOPLASTIC"/>
    <property type="match status" value="1"/>
</dbReference>
<evidence type="ECO:0000313" key="12">
    <source>
        <dbReference type="EnsemblPlants" id="PAC:32975608.CDS.1"/>
    </source>
</evidence>
<dbReference type="InterPro" id="IPR003385">
    <property type="entry name" value="Glyco_hydro_77"/>
</dbReference>